<keyword evidence="10" id="KW-1185">Reference proteome</keyword>
<keyword evidence="6 8" id="KW-1133">Transmembrane helix</keyword>
<keyword evidence="5 8" id="KW-0812">Transmembrane</keyword>
<name>A0A1X7AM02_9GAMM</name>
<evidence type="ECO:0000256" key="8">
    <source>
        <dbReference type="SAM" id="Phobius"/>
    </source>
</evidence>
<feature type="transmembrane region" description="Helical" evidence="8">
    <location>
        <begin position="40"/>
        <end position="57"/>
    </location>
</feature>
<keyword evidence="3" id="KW-0813">Transport</keyword>
<keyword evidence="4" id="KW-1003">Cell membrane</keyword>
<feature type="transmembrane region" description="Helical" evidence="8">
    <location>
        <begin position="151"/>
        <end position="168"/>
    </location>
</feature>
<evidence type="ECO:0000256" key="2">
    <source>
        <dbReference type="ARBA" id="ARBA00005275"/>
    </source>
</evidence>
<gene>
    <name evidence="9" type="primary">dcuD_1</name>
    <name evidence="9" type="ORF">EHSB41UT_02871</name>
</gene>
<dbReference type="GO" id="GO:0015556">
    <property type="term" value="F:C4-dicarboxylate transmembrane transporter activity"/>
    <property type="evidence" value="ECO:0007669"/>
    <property type="project" value="InterPro"/>
</dbReference>
<reference evidence="9 10" key="1">
    <citation type="submission" date="2017-03" db="EMBL/GenBank/DDBJ databases">
        <authorList>
            <person name="Afonso C.L."/>
            <person name="Miller P.J."/>
            <person name="Scott M.A."/>
            <person name="Spackman E."/>
            <person name="Goraichik I."/>
            <person name="Dimitrov K.M."/>
            <person name="Suarez D.L."/>
            <person name="Swayne D.E."/>
        </authorList>
    </citation>
    <scope>NUCLEOTIDE SEQUENCE [LARGE SCALE GENOMIC DNA]</scope>
    <source>
        <strain evidence="9">SB41UT1</strain>
    </source>
</reference>
<dbReference type="NCBIfam" id="NF037994">
    <property type="entry name" value="DcuC_1"/>
    <property type="match status" value="1"/>
</dbReference>
<feature type="transmembrane region" description="Helical" evidence="8">
    <location>
        <begin position="98"/>
        <end position="121"/>
    </location>
</feature>
<dbReference type="Pfam" id="PF03606">
    <property type="entry name" value="DcuC"/>
    <property type="match status" value="1"/>
</dbReference>
<feature type="transmembrane region" description="Helical" evidence="8">
    <location>
        <begin position="297"/>
        <end position="315"/>
    </location>
</feature>
<sequence>MLPPLLLETPPVTGTLALIAGMLCVAGTIYGLIKRLETRLVLFLAGLVMCTLAFNPMGALDAFAGRMVTAGLIQAICSVMGFAFVMQYTKCDQQLVNLFTGMMGKLGIFIIPASTLITFAINIPLTSAAGCAAAVGAVLVPLMMSRGVHPATAAAAVALGTYGSAMSPGNSHNPFVANLANMELMEVIAIHAPYTAISGVIGAVVITIVALVTKTHTGYVYEGAAEAGEGKQKVNLLMAIAPVFPIVLLIGSNSGWFGDIKIGVAQAMLVGAVYAVAITRSNPAEVTKKFFDGMGKAYGDVIGIIIAAAVFVAGMKSLGVIDAAITSLIANPEIAAFGGTFGPMLLAIITGSGDAAAFAFNEAVTPFAPQMGMEIANLGSAVQLSGAMGRTMSPLSGALIVLAGLAKVDTMEVAKKTALPMLATVVFLLVFFI</sequence>
<dbReference type="Proteomes" id="UP000196573">
    <property type="component" value="Unassembled WGS sequence"/>
</dbReference>
<proteinExistence type="inferred from homology"/>
<evidence type="ECO:0000256" key="7">
    <source>
        <dbReference type="ARBA" id="ARBA00023136"/>
    </source>
</evidence>
<protein>
    <submittedName>
        <fullName evidence="9">Putative cryptic C4-dicarboxylate transporter DcuD</fullName>
    </submittedName>
</protein>
<accession>A0A1X7AM02</accession>
<evidence type="ECO:0000313" key="10">
    <source>
        <dbReference type="Proteomes" id="UP000196573"/>
    </source>
</evidence>
<dbReference type="PANTHER" id="PTHR42002">
    <property type="entry name" value="ANAEROBIC C4-DICARBOXYLATE TRANSPORTER DCUC-RELATED"/>
    <property type="match status" value="1"/>
</dbReference>
<dbReference type="PANTHER" id="PTHR42002:SF2">
    <property type="entry name" value="ANAEROBIC C4-DICARBOXYLATE TRANSPORTER DCUC-RELATED"/>
    <property type="match status" value="1"/>
</dbReference>
<feature type="transmembrane region" description="Helical" evidence="8">
    <location>
        <begin position="12"/>
        <end position="33"/>
    </location>
</feature>
<evidence type="ECO:0000256" key="1">
    <source>
        <dbReference type="ARBA" id="ARBA00004651"/>
    </source>
</evidence>
<organism evidence="9 10">
    <name type="scientific">Parendozoicomonas haliclonae</name>
    <dbReference type="NCBI Taxonomy" id="1960125"/>
    <lineage>
        <taxon>Bacteria</taxon>
        <taxon>Pseudomonadati</taxon>
        <taxon>Pseudomonadota</taxon>
        <taxon>Gammaproteobacteria</taxon>
        <taxon>Oceanospirillales</taxon>
        <taxon>Endozoicomonadaceae</taxon>
        <taxon>Parendozoicomonas</taxon>
    </lineage>
</organism>
<evidence type="ECO:0000256" key="4">
    <source>
        <dbReference type="ARBA" id="ARBA00022475"/>
    </source>
</evidence>
<comment type="similarity">
    <text evidence="2">Belongs to the DcuC/DcuD transporter (TC 2.A.61) family.</text>
</comment>
<dbReference type="InterPro" id="IPR004669">
    <property type="entry name" value="C4_dicarb_anaerob_car"/>
</dbReference>
<dbReference type="EMBL" id="FWPT01000006">
    <property type="protein sequence ID" value="SMA48747.1"/>
    <property type="molecule type" value="Genomic_DNA"/>
</dbReference>
<comment type="subcellular location">
    <subcellularLocation>
        <location evidence="1">Cell membrane</location>
        <topology evidence="1">Multi-pass membrane protein</topology>
    </subcellularLocation>
</comment>
<dbReference type="InterPro" id="IPR018385">
    <property type="entry name" value="C4_dicarb_anaerob_car-like"/>
</dbReference>
<dbReference type="AlphaFoldDB" id="A0A1X7AM02"/>
<feature type="transmembrane region" description="Helical" evidence="8">
    <location>
        <begin position="188"/>
        <end position="213"/>
    </location>
</feature>
<dbReference type="GO" id="GO:0005886">
    <property type="term" value="C:plasma membrane"/>
    <property type="evidence" value="ECO:0007669"/>
    <property type="project" value="UniProtKB-SubCell"/>
</dbReference>
<feature type="transmembrane region" description="Helical" evidence="8">
    <location>
        <begin position="413"/>
        <end position="432"/>
    </location>
</feature>
<keyword evidence="7 8" id="KW-0472">Membrane</keyword>
<evidence type="ECO:0000256" key="3">
    <source>
        <dbReference type="ARBA" id="ARBA00022448"/>
    </source>
</evidence>
<feature type="transmembrane region" description="Helical" evidence="8">
    <location>
        <begin position="63"/>
        <end position="86"/>
    </location>
</feature>
<feature type="transmembrane region" description="Helical" evidence="8">
    <location>
        <begin position="234"/>
        <end position="254"/>
    </location>
</feature>
<feature type="transmembrane region" description="Helical" evidence="8">
    <location>
        <begin position="260"/>
        <end position="277"/>
    </location>
</feature>
<evidence type="ECO:0000256" key="5">
    <source>
        <dbReference type="ARBA" id="ARBA00022692"/>
    </source>
</evidence>
<evidence type="ECO:0000313" key="9">
    <source>
        <dbReference type="EMBL" id="SMA48747.1"/>
    </source>
</evidence>
<evidence type="ECO:0000256" key="6">
    <source>
        <dbReference type="ARBA" id="ARBA00022989"/>
    </source>
</evidence>